<dbReference type="InterPro" id="IPR011748">
    <property type="entry name" value="Unchr_phage_tail-like"/>
</dbReference>
<dbReference type="InterPro" id="IPR006521">
    <property type="entry name" value="Tail_protein_I"/>
</dbReference>
<sequence length="923" mass="101279">MDANGTRFHLLLGRDDWGRCSSGGHPLAKGWDGVSGTTPELSWDAVRAEVSLRAELYQFVAGTGDRQPKLEDRRGAARDRYGNFYWIGADGRTVKVLSSGSRRTTDFWPVAPEPLPAPKGGGFGPVALPPAPTPPPLGALAVTDHHYLVVGTLAPAGLLVFDLHAGGPPLQYLWPALPGGFAPWDIAASPDGGAVVLDREHRRLWYLDASFRAVRTDGETQVEPEVVDPFQPQDGSYTRRTAAETFPTPVSLAAPGPVSTVDPVSVEVLADGRVLVLDRGVDNSRLWVFRDGVLDGAPVPLEVGDLLPDTGPAADFKLVAHDMALVRGVEGAPDRLYVVGQDGNQAFVFELHDTPAGQLTAVAQPEYLPLRLFGGKGLIAFGQEAFYDFADGFIPLVAQRRPRYVPSATLRTTVLDGREPECVWHRLMLDAVIPPGATVTVRSRAANEKAELESLPFSDEPALLKRASGSEQPFSPAPIGAHRGTFEILFQRAKGRYAQVELTLDGGGGSTPRLHALRVWYPRFSYAARYLPAIYGEQPESASFLDRFLANVEGLLTPVEDRIAAAQVLFDARSAPPEALEWLASWFGVVLDPAWNEPRRRLFLRHTLDFFQWRGTARGMRMALRLALDECVDDTVFTEDVDPTRARLRIVERFRAARTPFLQPTQPSEVGGIRVVAPAPRWEPKQGRVQLVTRFRDALTAAGVAEEALPDGFPLRAPTDAVQATVWRDFSLDVLGFVPAATDADAPRWREFLARRYGRVAALNLAHGLNLTDISQAPLPTTLPADGPAQVDWYHLETVVLPVRAAAHRFTVVLPVPRGSAAQEQRDRLERALRVVELEKPAHTVFDVKFYWAMFRVGEARLGVDTLVDLGSRAPELMPAMRLGREYLAESYLAPRPPQDAVDRRILGRDPLGRREIQGSDIQ</sequence>
<evidence type="ECO:0000313" key="1">
    <source>
        <dbReference type="EMBL" id="RKH58490.1"/>
    </source>
</evidence>
<name>A0A3A8PTZ0_9BACT</name>
<evidence type="ECO:0000313" key="2">
    <source>
        <dbReference type="Proteomes" id="UP000272888"/>
    </source>
</evidence>
<evidence type="ECO:0008006" key="3">
    <source>
        <dbReference type="Google" id="ProtNLM"/>
    </source>
</evidence>
<protein>
    <recommendedName>
        <fullName evidence="3">Phage tail protein</fullName>
    </recommendedName>
</protein>
<comment type="caution">
    <text evidence="1">The sequence shown here is derived from an EMBL/GenBank/DDBJ whole genome shotgun (WGS) entry which is preliminary data.</text>
</comment>
<dbReference type="Pfam" id="PF09684">
    <property type="entry name" value="Tail_P2_I"/>
    <property type="match status" value="1"/>
</dbReference>
<dbReference type="AlphaFoldDB" id="A0A3A8PTZ0"/>
<dbReference type="NCBIfam" id="TIGR02242">
    <property type="entry name" value="tail_TIGR02242"/>
    <property type="match status" value="1"/>
</dbReference>
<dbReference type="SUPFAM" id="SSF101898">
    <property type="entry name" value="NHL repeat"/>
    <property type="match status" value="1"/>
</dbReference>
<dbReference type="RefSeq" id="WP_120644357.1">
    <property type="nucleotide sequence ID" value="NZ_RAWB01000155.1"/>
</dbReference>
<reference evidence="2" key="1">
    <citation type="submission" date="2018-09" db="EMBL/GenBank/DDBJ databases">
        <authorList>
            <person name="Livingstone P.G."/>
            <person name="Whitworth D.E."/>
        </authorList>
    </citation>
    <scope>NUCLEOTIDE SEQUENCE [LARGE SCALE GENOMIC DNA]</scope>
    <source>
        <strain evidence="2">CA051B</strain>
    </source>
</reference>
<gene>
    <name evidence="1" type="ORF">D7V93_16660</name>
</gene>
<accession>A0A3A8PTZ0</accession>
<dbReference type="EMBL" id="RAWB01000155">
    <property type="protein sequence ID" value="RKH58490.1"/>
    <property type="molecule type" value="Genomic_DNA"/>
</dbReference>
<organism evidence="1 2">
    <name type="scientific">Corallococcus llansteffanensis</name>
    <dbReference type="NCBI Taxonomy" id="2316731"/>
    <lineage>
        <taxon>Bacteria</taxon>
        <taxon>Pseudomonadati</taxon>
        <taxon>Myxococcota</taxon>
        <taxon>Myxococcia</taxon>
        <taxon>Myxococcales</taxon>
        <taxon>Cystobacterineae</taxon>
        <taxon>Myxococcaceae</taxon>
        <taxon>Corallococcus</taxon>
    </lineage>
</organism>
<dbReference type="Proteomes" id="UP000272888">
    <property type="component" value="Unassembled WGS sequence"/>
</dbReference>
<proteinExistence type="predicted"/>
<keyword evidence="2" id="KW-1185">Reference proteome</keyword>